<dbReference type="AlphaFoldDB" id="D2ZZ81"/>
<sequence>MHRAGGLDVCWEMTVLFMTGRPSGRGITFRHCRDGVEILYQKTL</sequence>
<evidence type="ECO:0000313" key="1">
    <source>
        <dbReference type="EMBL" id="EFC87582.1"/>
    </source>
</evidence>
<evidence type="ECO:0000313" key="2">
    <source>
        <dbReference type="Proteomes" id="UP000003344"/>
    </source>
</evidence>
<dbReference type="EMBL" id="ACDX02000017">
    <property type="protein sequence ID" value="EFC87582.1"/>
    <property type="molecule type" value="Genomic_DNA"/>
</dbReference>
<organism evidence="1 2">
    <name type="scientific">Neisseria mucosa (strain ATCC 25996 / DSM 4631 / NCTC 10774 / M26)</name>
    <dbReference type="NCBI Taxonomy" id="546266"/>
    <lineage>
        <taxon>Bacteria</taxon>
        <taxon>Pseudomonadati</taxon>
        <taxon>Pseudomonadota</taxon>
        <taxon>Betaproteobacteria</taxon>
        <taxon>Neisseriales</taxon>
        <taxon>Neisseriaceae</taxon>
        <taxon>Neisseria</taxon>
    </lineage>
</organism>
<name>D2ZZ81_NEIM2</name>
<comment type="caution">
    <text evidence="1">The sequence shown here is derived from an EMBL/GenBank/DDBJ whole genome shotgun (WGS) entry which is preliminary data.</text>
</comment>
<accession>D2ZZ81</accession>
<protein>
    <submittedName>
        <fullName evidence="1">Uncharacterized protein</fullName>
    </submittedName>
</protein>
<gene>
    <name evidence="1" type="ORF">NEIMUCOT_05953</name>
</gene>
<proteinExistence type="predicted"/>
<dbReference type="STRING" id="546266.NEIMUCOT_05953"/>
<dbReference type="Proteomes" id="UP000003344">
    <property type="component" value="Unassembled WGS sequence"/>
</dbReference>
<reference evidence="1 2" key="1">
    <citation type="submission" date="2009-10" db="EMBL/GenBank/DDBJ databases">
        <authorList>
            <person name="Weinstock G."/>
            <person name="Sodergren E."/>
            <person name="Clifton S."/>
            <person name="Fulton L."/>
            <person name="Fulton B."/>
            <person name="Courtney L."/>
            <person name="Fronick C."/>
            <person name="Harrison M."/>
            <person name="Strong C."/>
            <person name="Farmer C."/>
            <person name="Delahaunty K."/>
            <person name="Markovic C."/>
            <person name="Hall O."/>
            <person name="Minx P."/>
            <person name="Tomlinson C."/>
            <person name="Mitreva M."/>
            <person name="Nelson J."/>
            <person name="Hou S."/>
            <person name="Wollam A."/>
            <person name="Pepin K.H."/>
            <person name="Johnson M."/>
            <person name="Bhonagiri V."/>
            <person name="Nash W.E."/>
            <person name="Warren W."/>
            <person name="Chinwalla A."/>
            <person name="Mardis E.R."/>
            <person name="Wilson R.K."/>
        </authorList>
    </citation>
    <scope>NUCLEOTIDE SEQUENCE [LARGE SCALE GENOMIC DNA]</scope>
    <source>
        <strain evidence="2">ATCC 25996 / DSM 4631 / NCTC 10774 / M26</strain>
    </source>
</reference>